<dbReference type="AlphaFoldDB" id="A0A2T9ZKW2"/>
<dbReference type="Proteomes" id="UP000245609">
    <property type="component" value="Unassembled WGS sequence"/>
</dbReference>
<evidence type="ECO:0000313" key="1">
    <source>
        <dbReference type="EMBL" id="PVV05234.1"/>
    </source>
</evidence>
<organism evidence="1 2">
    <name type="scientific">Smittium megazygosporum</name>
    <dbReference type="NCBI Taxonomy" id="133381"/>
    <lineage>
        <taxon>Eukaryota</taxon>
        <taxon>Fungi</taxon>
        <taxon>Fungi incertae sedis</taxon>
        <taxon>Zoopagomycota</taxon>
        <taxon>Kickxellomycotina</taxon>
        <taxon>Harpellomycetes</taxon>
        <taxon>Harpellales</taxon>
        <taxon>Legeriomycetaceae</taxon>
        <taxon>Smittium</taxon>
    </lineage>
</organism>
<dbReference type="EMBL" id="MBFS01000024">
    <property type="protein sequence ID" value="PVV05234.1"/>
    <property type="molecule type" value="Genomic_DNA"/>
</dbReference>
<gene>
    <name evidence="1" type="ORF">BB560_000246</name>
</gene>
<proteinExistence type="predicted"/>
<sequence length="132" mass="14882">MEICGFMRTSNIGRVDDTEIMVTNTYVRFAVVSLKEKRGGSTTEKHFKSKSFTNNNKLTLTNLKMKFASVISVLSFLAVGRPVSPPRVNIVTSLNTGDFVIQKMQRDNPPGTKFIYEYGGKRALFDFRDPGY</sequence>
<accession>A0A2T9ZKW2</accession>
<evidence type="ECO:0000313" key="2">
    <source>
        <dbReference type="Proteomes" id="UP000245609"/>
    </source>
</evidence>
<comment type="caution">
    <text evidence="1">The sequence shown here is derived from an EMBL/GenBank/DDBJ whole genome shotgun (WGS) entry which is preliminary data.</text>
</comment>
<keyword evidence="2" id="KW-1185">Reference proteome</keyword>
<name>A0A2T9ZKW2_9FUNG</name>
<reference evidence="1 2" key="1">
    <citation type="journal article" date="2018" name="MBio">
        <title>Comparative Genomics Reveals the Core Gene Toolbox for the Fungus-Insect Symbiosis.</title>
        <authorList>
            <person name="Wang Y."/>
            <person name="Stata M."/>
            <person name="Wang W."/>
            <person name="Stajich J.E."/>
            <person name="White M.M."/>
            <person name="Moncalvo J.M."/>
        </authorList>
    </citation>
    <scope>NUCLEOTIDE SEQUENCE [LARGE SCALE GENOMIC DNA]</scope>
    <source>
        <strain evidence="1 2">SC-DP-2</strain>
    </source>
</reference>
<protein>
    <submittedName>
        <fullName evidence="1">Uncharacterized protein</fullName>
    </submittedName>
</protein>
<dbReference type="OrthoDB" id="2400069at2759"/>